<proteinExistence type="predicted"/>
<accession>A0A241XLX5</accession>
<protein>
    <submittedName>
        <fullName evidence="2">Uncharacterized protein</fullName>
    </submittedName>
</protein>
<dbReference type="AlphaFoldDB" id="A0A241XLX5"/>
<sequence>MAFKRIALAYCVQLDRVISIASARREYFSQAEPRKRFDFLCSSEGCRAQGIKVSASNYDKLPQDTRKAAHFSKFPHSTHLSDCEWFVEEDALRPGESAEDAGQRRIRDKLDAYVEEFDPAIAEEAAPPQADPDAEEHPPASAAVRTDAPAAPRQRTQRPRRTRDFELLVDTFRQARAELPAEEFKQLDIRISGLGRIPLRAYFQHIGYATPGSAGKVFYGGADLVRRYGAPSRPQGFRFKFRDRIDGKPVFLYVAPETLQGYPHRRYLEDILGCAETVRYFTLYALGRLIEAPSGKSYSLEPDALRHLAIIPGPAKDDASQSSS</sequence>
<feature type="region of interest" description="Disordered" evidence="1">
    <location>
        <begin position="126"/>
        <end position="162"/>
    </location>
</feature>
<feature type="compositionally biased region" description="Low complexity" evidence="1">
    <location>
        <begin position="139"/>
        <end position="154"/>
    </location>
</feature>
<evidence type="ECO:0000313" key="2">
    <source>
        <dbReference type="EMBL" id="OTI57906.1"/>
    </source>
</evidence>
<reference evidence="2 3" key="1">
    <citation type="submission" date="2017-05" db="EMBL/GenBank/DDBJ databases">
        <authorList>
            <person name="Song R."/>
            <person name="Chenine A.L."/>
            <person name="Ruprecht R.M."/>
        </authorList>
    </citation>
    <scope>NUCLEOTIDE SEQUENCE [LARGE SCALE GENOMIC DNA]</scope>
    <source>
        <strain evidence="2 3">S567_C10_BS</strain>
    </source>
</reference>
<dbReference type="RefSeq" id="WP_023464699.1">
    <property type="nucleotide sequence ID" value="NZ_CAADLW010000193.1"/>
</dbReference>
<dbReference type="EMBL" id="NFFZ01000015">
    <property type="protein sequence ID" value="OTI57906.1"/>
    <property type="molecule type" value="Genomic_DNA"/>
</dbReference>
<organism evidence="2 3">
    <name type="scientific">Pseudomonas aeruginosa</name>
    <dbReference type="NCBI Taxonomy" id="287"/>
    <lineage>
        <taxon>Bacteria</taxon>
        <taxon>Pseudomonadati</taxon>
        <taxon>Pseudomonadota</taxon>
        <taxon>Gammaproteobacteria</taxon>
        <taxon>Pseudomonadales</taxon>
        <taxon>Pseudomonadaceae</taxon>
        <taxon>Pseudomonas</taxon>
    </lineage>
</organism>
<name>A0A241XLX5_PSEAI</name>
<evidence type="ECO:0000256" key="1">
    <source>
        <dbReference type="SAM" id="MobiDB-lite"/>
    </source>
</evidence>
<dbReference type="Proteomes" id="UP000194857">
    <property type="component" value="Unassembled WGS sequence"/>
</dbReference>
<comment type="caution">
    <text evidence="2">The sequence shown here is derived from an EMBL/GenBank/DDBJ whole genome shotgun (WGS) entry which is preliminary data.</text>
</comment>
<gene>
    <name evidence="2" type="ORF">CAZ10_24865</name>
</gene>
<evidence type="ECO:0000313" key="3">
    <source>
        <dbReference type="Proteomes" id="UP000194857"/>
    </source>
</evidence>